<dbReference type="AlphaFoldDB" id="A0A0S2KGN0"/>
<evidence type="ECO:0008006" key="3">
    <source>
        <dbReference type="Google" id="ProtNLM"/>
    </source>
</evidence>
<proteinExistence type="predicted"/>
<dbReference type="KEGG" id="pspi:PS2015_2630"/>
<dbReference type="Gene3D" id="2.60.120.620">
    <property type="entry name" value="q2cbj1_9rhob like domain"/>
    <property type="match status" value="1"/>
</dbReference>
<dbReference type="OrthoDB" id="549777at2"/>
<dbReference type="NCBIfam" id="TIGR02466">
    <property type="entry name" value="TIGR02466 family protein"/>
    <property type="match status" value="1"/>
</dbReference>
<dbReference type="EMBL" id="CP013189">
    <property type="protein sequence ID" value="ALO47262.1"/>
    <property type="molecule type" value="Genomic_DNA"/>
</dbReference>
<name>A0A0S2KGN0_9GAMM</name>
<organism evidence="1 2">
    <name type="scientific">Pseudohongiella spirulinae</name>
    <dbReference type="NCBI Taxonomy" id="1249552"/>
    <lineage>
        <taxon>Bacteria</taxon>
        <taxon>Pseudomonadati</taxon>
        <taxon>Pseudomonadota</taxon>
        <taxon>Gammaproteobacteria</taxon>
        <taxon>Pseudomonadales</taxon>
        <taxon>Pseudohongiellaceae</taxon>
        <taxon>Pseudohongiella</taxon>
    </lineage>
</organism>
<dbReference type="RefSeq" id="WP_058022668.1">
    <property type="nucleotide sequence ID" value="NZ_CP013189.1"/>
</dbReference>
<keyword evidence="2" id="KW-1185">Reference proteome</keyword>
<evidence type="ECO:0000313" key="1">
    <source>
        <dbReference type="EMBL" id="ALO47262.1"/>
    </source>
</evidence>
<accession>A0A0S2KGN0</accession>
<gene>
    <name evidence="1" type="ORF">PS2015_2630</name>
</gene>
<dbReference type="STRING" id="1249552.PS2015_2630"/>
<dbReference type="InterPro" id="IPR012668">
    <property type="entry name" value="CHP02466"/>
</dbReference>
<protein>
    <recommendedName>
        <fullName evidence="3">Fe2OG dioxygenase domain-containing protein</fullName>
    </recommendedName>
</protein>
<sequence>MNNEMMNLFAVPVYRARLGRDFTAQERGFFQDCLTQPISAVSNLASRDKHVLGALPMQDIRAMIEGHLANYLDTVFKTTNDVRLKITQSWLTLSGKDQAHHIHTHPNSVVSGVLYISLAQVDGINFYRDEDQNWFELLRSEETYYSAPQYFIQASIGDLLLFPSNIRHGVPPVREDIERISLSFNTFFSGKLGQDEFSNALTIEVL</sequence>
<evidence type="ECO:0000313" key="2">
    <source>
        <dbReference type="Proteomes" id="UP000065641"/>
    </source>
</evidence>
<dbReference type="Pfam" id="PF13759">
    <property type="entry name" value="2OG-FeII_Oxy_5"/>
    <property type="match status" value="1"/>
</dbReference>
<dbReference type="Proteomes" id="UP000065641">
    <property type="component" value="Chromosome"/>
</dbReference>
<reference evidence="1 2" key="1">
    <citation type="submission" date="2015-11" db="EMBL/GenBank/DDBJ databases">
        <authorList>
            <person name="Zhang Y."/>
            <person name="Guo Z."/>
        </authorList>
    </citation>
    <scope>NUCLEOTIDE SEQUENCE [LARGE SCALE GENOMIC DNA]</scope>
    <source>
        <strain evidence="1 2">KCTC 32221</strain>
    </source>
</reference>